<evidence type="ECO:0000313" key="9">
    <source>
        <dbReference type="EMBL" id="TID13385.1"/>
    </source>
</evidence>
<keyword evidence="4 7" id="KW-0472">Membrane</keyword>
<comment type="subcellular location">
    <subcellularLocation>
        <location evidence="1">Membrane</location>
        <topology evidence="1">Multi-pass membrane protein</topology>
    </subcellularLocation>
</comment>
<dbReference type="Proteomes" id="UP000298493">
    <property type="component" value="Unassembled WGS sequence"/>
</dbReference>
<feature type="transmembrane region" description="Helical" evidence="7">
    <location>
        <begin position="24"/>
        <end position="48"/>
    </location>
</feature>
<accession>A0A4Z1NR86</accession>
<protein>
    <recommendedName>
        <fullName evidence="8">Rhodopsin domain-containing protein</fullName>
    </recommendedName>
</protein>
<gene>
    <name evidence="9" type="ORF">E6O75_ATG11301</name>
</gene>
<sequence length="367" mass="41387">MATPSPEDLIHFHSVENGSKDSRIGLILAVEIPLITLVLLTVCLRFYARTFVTKALGKDDWVMALSALIAFSNTVINCVTTKYGQGVHVWNLDYKLIPAASKLGWTYQVMFPPAVTLCKISIVLTYLRIFTTRRDRIFCFGTLTYLSLYGVIITLTIAFQCIPVNSYWDLSIKNKRCYDQNSAMIIFSALNTVSDLIVFMWPAPKIFQLKLPIQQRLGLMFVFSLGCVACIAGLARMWYYPKFFSDKDVLYAAALLSVLANVECNISIICGSLPEIRPLLVRWFGKWKPGSSRSEPYQTSRPRSNPTPHHQTFFSTGPGGPGATKQGMSSDSLDQVHDWDLEKSPPHVATESFYLEDLPKQNKTRKW</sequence>
<comment type="caution">
    <text evidence="9">The sequence shown here is derived from an EMBL/GenBank/DDBJ whole genome shotgun (WGS) entry which is preliminary data.</text>
</comment>
<dbReference type="PANTHER" id="PTHR33048">
    <property type="entry name" value="PTH11-LIKE INTEGRAL MEMBRANE PROTEIN (AFU_ORTHOLOGUE AFUA_5G11245)"/>
    <property type="match status" value="1"/>
</dbReference>
<dbReference type="EMBL" id="SNSC02000026">
    <property type="protein sequence ID" value="TID13385.1"/>
    <property type="molecule type" value="Genomic_DNA"/>
</dbReference>
<dbReference type="InterPro" id="IPR052337">
    <property type="entry name" value="SAT4-like"/>
</dbReference>
<keyword evidence="3 7" id="KW-1133">Transmembrane helix</keyword>
<feature type="transmembrane region" description="Helical" evidence="7">
    <location>
        <begin position="60"/>
        <end position="85"/>
    </location>
</feature>
<dbReference type="GO" id="GO:0016020">
    <property type="term" value="C:membrane"/>
    <property type="evidence" value="ECO:0007669"/>
    <property type="project" value="UniProtKB-SubCell"/>
</dbReference>
<evidence type="ECO:0000313" key="10">
    <source>
        <dbReference type="Proteomes" id="UP000298493"/>
    </source>
</evidence>
<evidence type="ECO:0000259" key="8">
    <source>
        <dbReference type="Pfam" id="PF20684"/>
    </source>
</evidence>
<proteinExistence type="inferred from homology"/>
<feature type="transmembrane region" description="Helical" evidence="7">
    <location>
        <begin position="216"/>
        <end position="239"/>
    </location>
</feature>
<evidence type="ECO:0000256" key="6">
    <source>
        <dbReference type="SAM" id="MobiDB-lite"/>
    </source>
</evidence>
<dbReference type="STRING" id="86259.A0A4Z1NR86"/>
<comment type="similarity">
    <text evidence="5">Belongs to the SAT4 family.</text>
</comment>
<evidence type="ECO:0000256" key="1">
    <source>
        <dbReference type="ARBA" id="ARBA00004141"/>
    </source>
</evidence>
<feature type="transmembrane region" description="Helical" evidence="7">
    <location>
        <begin position="251"/>
        <end position="273"/>
    </location>
</feature>
<evidence type="ECO:0000256" key="7">
    <source>
        <dbReference type="SAM" id="Phobius"/>
    </source>
</evidence>
<name>A0A4Z1NR86_9PEZI</name>
<reference evidence="9 10" key="1">
    <citation type="submission" date="2019-04" db="EMBL/GenBank/DDBJ databases">
        <title>High contiguity whole genome sequence and gene annotation resource for two Venturia nashicola isolates.</title>
        <authorList>
            <person name="Prokchorchik M."/>
            <person name="Won K."/>
            <person name="Lee Y."/>
            <person name="Choi E.D."/>
            <person name="Segonzac C."/>
            <person name="Sohn K.H."/>
        </authorList>
    </citation>
    <scope>NUCLEOTIDE SEQUENCE [LARGE SCALE GENOMIC DNA]</scope>
    <source>
        <strain evidence="9 10">PRI2</strain>
    </source>
</reference>
<feature type="region of interest" description="Disordered" evidence="6">
    <location>
        <begin position="289"/>
        <end position="341"/>
    </location>
</feature>
<evidence type="ECO:0000256" key="3">
    <source>
        <dbReference type="ARBA" id="ARBA00022989"/>
    </source>
</evidence>
<feature type="transmembrane region" description="Helical" evidence="7">
    <location>
        <begin position="105"/>
        <end position="127"/>
    </location>
</feature>
<keyword evidence="2 7" id="KW-0812">Transmembrane</keyword>
<dbReference type="Pfam" id="PF20684">
    <property type="entry name" value="Fung_rhodopsin"/>
    <property type="match status" value="1"/>
</dbReference>
<keyword evidence="10" id="KW-1185">Reference proteome</keyword>
<dbReference type="InterPro" id="IPR049326">
    <property type="entry name" value="Rhodopsin_dom_fungi"/>
</dbReference>
<organism evidence="9 10">
    <name type="scientific">Venturia nashicola</name>
    <dbReference type="NCBI Taxonomy" id="86259"/>
    <lineage>
        <taxon>Eukaryota</taxon>
        <taxon>Fungi</taxon>
        <taxon>Dikarya</taxon>
        <taxon>Ascomycota</taxon>
        <taxon>Pezizomycotina</taxon>
        <taxon>Dothideomycetes</taxon>
        <taxon>Pleosporomycetidae</taxon>
        <taxon>Venturiales</taxon>
        <taxon>Venturiaceae</taxon>
        <taxon>Venturia</taxon>
    </lineage>
</organism>
<evidence type="ECO:0000256" key="5">
    <source>
        <dbReference type="ARBA" id="ARBA00038359"/>
    </source>
</evidence>
<feature type="compositionally biased region" description="Polar residues" evidence="6">
    <location>
        <begin position="291"/>
        <end position="315"/>
    </location>
</feature>
<feature type="transmembrane region" description="Helical" evidence="7">
    <location>
        <begin position="139"/>
        <end position="162"/>
    </location>
</feature>
<feature type="transmembrane region" description="Helical" evidence="7">
    <location>
        <begin position="182"/>
        <end position="204"/>
    </location>
</feature>
<dbReference type="AlphaFoldDB" id="A0A4Z1NR86"/>
<feature type="domain" description="Rhodopsin" evidence="8">
    <location>
        <begin position="44"/>
        <end position="281"/>
    </location>
</feature>
<dbReference type="PANTHER" id="PTHR33048:SF129">
    <property type="entry name" value="INTEGRAL MEMBRANE PROTEIN-RELATED"/>
    <property type="match status" value="1"/>
</dbReference>
<evidence type="ECO:0000256" key="4">
    <source>
        <dbReference type="ARBA" id="ARBA00023136"/>
    </source>
</evidence>
<evidence type="ECO:0000256" key="2">
    <source>
        <dbReference type="ARBA" id="ARBA00022692"/>
    </source>
</evidence>